<evidence type="ECO:0000256" key="3">
    <source>
        <dbReference type="SAM" id="Phobius"/>
    </source>
</evidence>
<evidence type="ECO:0000313" key="7">
    <source>
        <dbReference type="Proteomes" id="UP000761574"/>
    </source>
</evidence>
<dbReference type="Pfam" id="PF00990">
    <property type="entry name" value="GGDEF"/>
    <property type="match status" value="1"/>
</dbReference>
<feature type="transmembrane region" description="Helical" evidence="3">
    <location>
        <begin position="394"/>
        <end position="414"/>
    </location>
</feature>
<keyword evidence="3" id="KW-1133">Transmembrane helix</keyword>
<feature type="chain" id="PRO_5047518831" description="diguanylate cyclase" evidence="4">
    <location>
        <begin position="20"/>
        <end position="579"/>
    </location>
</feature>
<reference evidence="6 7" key="1">
    <citation type="submission" date="2021-05" db="EMBL/GenBank/DDBJ databases">
        <title>Molecular characterization for Shewanella algae harboring chromosomal blaOXA-55-like strains isolated from clinical and environment sample.</title>
        <authorList>
            <person name="Ohama Y."/>
            <person name="Aoki K."/>
            <person name="Harada S."/>
            <person name="Moriya K."/>
            <person name="Ishii Y."/>
            <person name="Tateda K."/>
        </authorList>
    </citation>
    <scope>NUCLEOTIDE SEQUENCE [LARGE SCALE GENOMIC DNA]</scope>
    <source>
        <strain evidence="6 7">LMG 23746</strain>
    </source>
</reference>
<feature type="signal peptide" evidence="4">
    <location>
        <begin position="1"/>
        <end position="19"/>
    </location>
</feature>
<feature type="transmembrane region" description="Helical" evidence="3">
    <location>
        <begin position="336"/>
        <end position="355"/>
    </location>
</feature>
<comment type="catalytic activity">
    <reaction evidence="2">
        <text>2 GTP = 3',3'-c-di-GMP + 2 diphosphate</text>
        <dbReference type="Rhea" id="RHEA:24898"/>
        <dbReference type="ChEBI" id="CHEBI:33019"/>
        <dbReference type="ChEBI" id="CHEBI:37565"/>
        <dbReference type="ChEBI" id="CHEBI:58805"/>
        <dbReference type="EC" id="2.7.7.65"/>
    </reaction>
</comment>
<dbReference type="InterPro" id="IPR029787">
    <property type="entry name" value="Nucleotide_cyclase"/>
</dbReference>
<feature type="transmembrane region" description="Helical" evidence="3">
    <location>
        <begin position="362"/>
        <end position="379"/>
    </location>
</feature>
<dbReference type="CDD" id="cd01949">
    <property type="entry name" value="GGDEF"/>
    <property type="match status" value="1"/>
</dbReference>
<keyword evidence="3" id="KW-0812">Transmembrane</keyword>
<evidence type="ECO:0000256" key="2">
    <source>
        <dbReference type="ARBA" id="ARBA00034247"/>
    </source>
</evidence>
<evidence type="ECO:0000313" key="6">
    <source>
        <dbReference type="EMBL" id="GIU02182.1"/>
    </source>
</evidence>
<dbReference type="PANTHER" id="PTHR45138:SF9">
    <property type="entry name" value="DIGUANYLATE CYCLASE DGCM-RELATED"/>
    <property type="match status" value="1"/>
</dbReference>
<comment type="caution">
    <text evidence="6">The sequence shown here is derived from an EMBL/GenBank/DDBJ whole genome shotgun (WGS) entry which is preliminary data.</text>
</comment>
<name>A0ABQ4NSP6_9GAMM</name>
<keyword evidence="7" id="KW-1185">Reference proteome</keyword>
<dbReference type="InterPro" id="IPR043128">
    <property type="entry name" value="Rev_trsase/Diguanyl_cyclase"/>
</dbReference>
<accession>A0ABQ4NSP6</accession>
<protein>
    <recommendedName>
        <fullName evidence="1">diguanylate cyclase</fullName>
        <ecNumber evidence="1">2.7.7.65</ecNumber>
    </recommendedName>
</protein>
<organism evidence="6 7">
    <name type="scientific">Shewanella algidipiscicola</name>
    <dbReference type="NCBI Taxonomy" id="614070"/>
    <lineage>
        <taxon>Bacteria</taxon>
        <taxon>Pseudomonadati</taxon>
        <taxon>Pseudomonadota</taxon>
        <taxon>Gammaproteobacteria</taxon>
        <taxon>Alteromonadales</taxon>
        <taxon>Shewanellaceae</taxon>
        <taxon>Shewanella</taxon>
    </lineage>
</organism>
<dbReference type="InterPro" id="IPR050469">
    <property type="entry name" value="Diguanylate_Cyclase"/>
</dbReference>
<dbReference type="InterPro" id="IPR000160">
    <property type="entry name" value="GGDEF_dom"/>
</dbReference>
<feature type="transmembrane region" description="Helical" evidence="3">
    <location>
        <begin position="239"/>
        <end position="261"/>
    </location>
</feature>
<dbReference type="EC" id="2.7.7.65" evidence="1"/>
<dbReference type="NCBIfam" id="TIGR00254">
    <property type="entry name" value="GGDEF"/>
    <property type="match status" value="1"/>
</dbReference>
<dbReference type="SUPFAM" id="SSF55073">
    <property type="entry name" value="Nucleotide cyclase"/>
    <property type="match status" value="1"/>
</dbReference>
<feature type="domain" description="GGDEF" evidence="5">
    <location>
        <begin position="451"/>
        <end position="579"/>
    </location>
</feature>
<feature type="transmembrane region" description="Helical" evidence="3">
    <location>
        <begin position="307"/>
        <end position="330"/>
    </location>
</feature>
<sequence length="579" mass="64366">MILKRILLLLILTSMTSLPSELEAALSLEHSSDNTNKITTTALTSSNPAASLALNHLSNTTIADIDIWRHINQEAALPITSLTQWEHLYQSSSPITQSLVNQSGAYIGRIALTNRQPHADNWFIKFNANFIDTGIAYWQSAQGNQGQWFTFSQLDDAGNPMLLHSQVFELTLNQQESGTLWLYIAAKHYALPLTVNISSSPHFFKQQFITNSVTLLAIAVMLTLALIALMLYVKTHYRVTLACAGYIGLHGVGWAAASGFIDDMLNLESVNSTYWGMIIFPFAIAAAARFTQLLFNFERLHKPLATLFNGLAILCLLLGLTLPLLSFSAAFTVSHIIALLWVPLAIAVGINMLVYKDFRAKYYLLGNLVYGLSLLYYMLSHSHIITGQSHSELVVLAALAVDCVCILLSLTAWLQQKKQDYSRAYYQARIDPLTQIGNRYALSEALKELTTNYIIIFIDFDGIKRVNDRLGHDQGDELLRYGARLMSTTLNGQGQVFRTGGDEFVWLVSTTDSIASTQLIDELAALLQQCHTALTTKWPMSGISYGIAHGQEGRNQSECLALADQRMYQHKRAKTSVFP</sequence>
<dbReference type="SMART" id="SM00267">
    <property type="entry name" value="GGDEF"/>
    <property type="match status" value="1"/>
</dbReference>
<feature type="transmembrane region" description="Helical" evidence="3">
    <location>
        <begin position="273"/>
        <end position="295"/>
    </location>
</feature>
<proteinExistence type="predicted"/>
<evidence type="ECO:0000256" key="4">
    <source>
        <dbReference type="SAM" id="SignalP"/>
    </source>
</evidence>
<dbReference type="EMBL" id="BPFB01000058">
    <property type="protein sequence ID" value="GIU02182.1"/>
    <property type="molecule type" value="Genomic_DNA"/>
</dbReference>
<dbReference type="RefSeq" id="WP_119979172.1">
    <property type="nucleotide sequence ID" value="NZ_BPFB01000058.1"/>
</dbReference>
<keyword evidence="4" id="KW-0732">Signal</keyword>
<gene>
    <name evidence="6" type="ORF">TUM4630_32980</name>
</gene>
<dbReference type="PANTHER" id="PTHR45138">
    <property type="entry name" value="REGULATORY COMPONENTS OF SENSORY TRANSDUCTION SYSTEM"/>
    <property type="match status" value="1"/>
</dbReference>
<feature type="transmembrane region" description="Helical" evidence="3">
    <location>
        <begin position="208"/>
        <end position="232"/>
    </location>
</feature>
<dbReference type="Gene3D" id="3.30.70.270">
    <property type="match status" value="1"/>
</dbReference>
<keyword evidence="3" id="KW-0472">Membrane</keyword>
<dbReference type="Proteomes" id="UP000761574">
    <property type="component" value="Unassembled WGS sequence"/>
</dbReference>
<evidence type="ECO:0000256" key="1">
    <source>
        <dbReference type="ARBA" id="ARBA00012528"/>
    </source>
</evidence>
<dbReference type="Pfam" id="PF07695">
    <property type="entry name" value="7TMR-DISM_7TM"/>
    <property type="match status" value="1"/>
</dbReference>
<dbReference type="PROSITE" id="PS50887">
    <property type="entry name" value="GGDEF"/>
    <property type="match status" value="1"/>
</dbReference>
<evidence type="ECO:0000259" key="5">
    <source>
        <dbReference type="PROSITE" id="PS50887"/>
    </source>
</evidence>
<dbReference type="InterPro" id="IPR011623">
    <property type="entry name" value="7TMR_DISM_rcpt_extracell_dom1"/>
</dbReference>